<organism evidence="2 3">
    <name type="scientific">Stylosanthes scabra</name>
    <dbReference type="NCBI Taxonomy" id="79078"/>
    <lineage>
        <taxon>Eukaryota</taxon>
        <taxon>Viridiplantae</taxon>
        <taxon>Streptophyta</taxon>
        <taxon>Embryophyta</taxon>
        <taxon>Tracheophyta</taxon>
        <taxon>Spermatophyta</taxon>
        <taxon>Magnoliopsida</taxon>
        <taxon>eudicotyledons</taxon>
        <taxon>Gunneridae</taxon>
        <taxon>Pentapetalae</taxon>
        <taxon>rosids</taxon>
        <taxon>fabids</taxon>
        <taxon>Fabales</taxon>
        <taxon>Fabaceae</taxon>
        <taxon>Papilionoideae</taxon>
        <taxon>50 kb inversion clade</taxon>
        <taxon>dalbergioids sensu lato</taxon>
        <taxon>Dalbergieae</taxon>
        <taxon>Pterocarpus clade</taxon>
        <taxon>Stylosanthes</taxon>
    </lineage>
</organism>
<reference evidence="2 3" key="1">
    <citation type="journal article" date="2023" name="Plants (Basel)">
        <title>Bridging the Gap: Combining Genomics and Transcriptomics Approaches to Understand Stylosanthes scabra, an Orphan Legume from the Brazilian Caatinga.</title>
        <authorList>
            <person name="Ferreira-Neto J.R.C."/>
            <person name="da Silva M.D."/>
            <person name="Binneck E."/>
            <person name="de Melo N.F."/>
            <person name="da Silva R.H."/>
            <person name="de Melo A.L.T.M."/>
            <person name="Pandolfi V."/>
            <person name="Bustamante F.O."/>
            <person name="Brasileiro-Vidal A.C."/>
            <person name="Benko-Iseppon A.M."/>
        </authorList>
    </citation>
    <scope>NUCLEOTIDE SEQUENCE [LARGE SCALE GENOMIC DNA]</scope>
    <source>
        <tissue evidence="2">Leaves</tissue>
    </source>
</reference>
<comment type="caution">
    <text evidence="2">The sequence shown here is derived from an EMBL/GenBank/DDBJ whole genome shotgun (WGS) entry which is preliminary data.</text>
</comment>
<keyword evidence="3" id="KW-1185">Reference proteome</keyword>
<feature type="compositionally biased region" description="Polar residues" evidence="1">
    <location>
        <begin position="35"/>
        <end position="49"/>
    </location>
</feature>
<dbReference type="Proteomes" id="UP001341840">
    <property type="component" value="Unassembled WGS sequence"/>
</dbReference>
<name>A0ABU6XMC5_9FABA</name>
<evidence type="ECO:0000256" key="1">
    <source>
        <dbReference type="SAM" id="MobiDB-lite"/>
    </source>
</evidence>
<evidence type="ECO:0000313" key="3">
    <source>
        <dbReference type="Proteomes" id="UP001341840"/>
    </source>
</evidence>
<dbReference type="EMBL" id="JASCZI010212346">
    <property type="protein sequence ID" value="MED6199192.1"/>
    <property type="molecule type" value="Genomic_DNA"/>
</dbReference>
<feature type="region of interest" description="Disordered" evidence="1">
    <location>
        <begin position="93"/>
        <end position="124"/>
    </location>
</feature>
<feature type="compositionally biased region" description="Acidic residues" evidence="1">
    <location>
        <begin position="108"/>
        <end position="124"/>
    </location>
</feature>
<proteinExistence type="predicted"/>
<feature type="compositionally biased region" description="Basic and acidic residues" evidence="1">
    <location>
        <begin position="57"/>
        <end position="73"/>
    </location>
</feature>
<sequence>MTLKERLLGGNHFQGKKDNHNNNISSKHSSHRNSWKASTTQWPQCNNNGLMKHKLRTEKVLRDRASADSNKLAKEEEMCHEIMRYEKVLEEAATQRAKELKKGKVREEENETDDAETEDEGDEW</sequence>
<evidence type="ECO:0000313" key="2">
    <source>
        <dbReference type="EMBL" id="MED6199192.1"/>
    </source>
</evidence>
<protein>
    <submittedName>
        <fullName evidence="2">Uncharacterized protein</fullName>
    </submittedName>
</protein>
<gene>
    <name evidence="2" type="ORF">PIB30_073630</name>
</gene>
<feature type="region of interest" description="Disordered" evidence="1">
    <location>
        <begin position="1"/>
        <end position="73"/>
    </location>
</feature>
<accession>A0ABU6XMC5</accession>
<feature type="compositionally biased region" description="Basic and acidic residues" evidence="1">
    <location>
        <begin position="96"/>
        <end position="107"/>
    </location>
</feature>